<evidence type="ECO:0000313" key="2">
    <source>
        <dbReference type="EMBL" id="CAI4219013.1"/>
    </source>
</evidence>
<accession>A0A9P1MFP8</accession>
<keyword evidence="3" id="KW-1185">Reference proteome</keyword>
<name>A0A9P1MFP8_9PEZI</name>
<dbReference type="EMBL" id="CALLCH030000019">
    <property type="protein sequence ID" value="CAI4219013.1"/>
    <property type="molecule type" value="Genomic_DNA"/>
</dbReference>
<gene>
    <name evidence="2" type="ORF">PPNO1_LOCUS8584</name>
</gene>
<dbReference type="Proteomes" id="UP000838763">
    <property type="component" value="Unassembled WGS sequence"/>
</dbReference>
<proteinExistence type="predicted"/>
<dbReference type="AlphaFoldDB" id="A0A9P1MFP8"/>
<keyword evidence="1" id="KW-1133">Transmembrane helix</keyword>
<organism evidence="2 3">
    <name type="scientific">Parascedosporium putredinis</name>
    <dbReference type="NCBI Taxonomy" id="1442378"/>
    <lineage>
        <taxon>Eukaryota</taxon>
        <taxon>Fungi</taxon>
        <taxon>Dikarya</taxon>
        <taxon>Ascomycota</taxon>
        <taxon>Pezizomycotina</taxon>
        <taxon>Sordariomycetes</taxon>
        <taxon>Hypocreomycetidae</taxon>
        <taxon>Microascales</taxon>
        <taxon>Microascaceae</taxon>
        <taxon>Parascedosporium</taxon>
    </lineage>
</organism>
<evidence type="ECO:0000313" key="3">
    <source>
        <dbReference type="Proteomes" id="UP000838763"/>
    </source>
</evidence>
<protein>
    <submittedName>
        <fullName evidence="2">Uncharacterized protein</fullName>
    </submittedName>
</protein>
<reference evidence="2" key="1">
    <citation type="submission" date="2022-11" db="EMBL/GenBank/DDBJ databases">
        <authorList>
            <person name="Scott C."/>
            <person name="Bruce N."/>
        </authorList>
    </citation>
    <scope>NUCLEOTIDE SEQUENCE</scope>
</reference>
<comment type="caution">
    <text evidence="2">The sequence shown here is derived from an EMBL/GenBank/DDBJ whole genome shotgun (WGS) entry which is preliminary data.</text>
</comment>
<evidence type="ECO:0000256" key="1">
    <source>
        <dbReference type="SAM" id="Phobius"/>
    </source>
</evidence>
<feature type="transmembrane region" description="Helical" evidence="1">
    <location>
        <begin position="104"/>
        <end position="122"/>
    </location>
</feature>
<keyword evidence="1" id="KW-0812">Transmembrane</keyword>
<sequence>MYATHPAFQYNRQDTARDGVTSFLRGISKPHPPPPFPPLLFPGGTSPSKVMPGYTGPSNGIMPSTGTPASPPAGVIKTGACAGLFLRRLLSLSLSLSRPAYGGGLRRAVLAMVLLIILCLALRRRLLQAAAVAPQLAFGHRRARAQAQARWRRCPPRAAAAAAAAAVVAVVVCGRAGPRLQ</sequence>
<keyword evidence="1" id="KW-0472">Membrane</keyword>